<evidence type="ECO:0000313" key="2">
    <source>
        <dbReference type="EMBL" id="DBA56234.1"/>
    </source>
</evidence>
<protein>
    <submittedName>
        <fullName evidence="2">Uncharacterized protein</fullName>
    </submittedName>
</protein>
<proteinExistence type="predicted"/>
<evidence type="ECO:0000256" key="1">
    <source>
        <dbReference type="SAM" id="MobiDB-lite"/>
    </source>
</evidence>
<feature type="region of interest" description="Disordered" evidence="1">
    <location>
        <begin position="36"/>
        <end position="57"/>
    </location>
</feature>
<sequence length="57" mass="6253">MTAGHFFSAAASEGGHFSQVLVGQLIPLPLSLKYAPPDPPLKKKRKTLNNLEHSRKQ</sequence>
<name>A0AAT9J9G8_9CAUD</name>
<dbReference type="EMBL" id="BK068111">
    <property type="protein sequence ID" value="DBA56234.1"/>
    <property type="molecule type" value="Genomic_DNA"/>
</dbReference>
<reference evidence="2" key="1">
    <citation type="journal article" date="2023" name="Microbiome">
        <title>Phages are unrecognized players in the ecology of the oral pathogen Porphyromonas gingivalis.</title>
        <authorList>
            <person name="Matrishin C.B."/>
            <person name="Haase E.M."/>
            <person name="Dewhirst F.E."/>
            <person name="Mark Welch J.L."/>
            <person name="Miranda-Sanchez F."/>
            <person name="Chen T."/>
            <person name="MacFarland D.C."/>
            <person name="Kauffman K.M."/>
        </authorList>
    </citation>
    <scope>NUCLEOTIDE SEQUENCE</scope>
</reference>
<accession>A0AAT9J9G8</accession>
<reference evidence="2" key="2">
    <citation type="submission" date="2024-05" db="EMBL/GenBank/DDBJ databases">
        <authorList>
            <person name="Matrishin C.B."/>
            <person name="Kauffman K.M."/>
        </authorList>
    </citation>
    <scope>NUCLEOTIDE SEQUENCE</scope>
</reference>
<organism evidence="2">
    <name type="scientific">Porphyromonas phage phage030a_KCOM2803</name>
    <dbReference type="NCBI Taxonomy" id="3154120"/>
    <lineage>
        <taxon>Viruses</taxon>
        <taxon>Duplodnaviria</taxon>
        <taxon>Heunggongvirae</taxon>
        <taxon>Uroviricota</taxon>
        <taxon>Caudoviricetes</taxon>
        <taxon>Nixviridae</taxon>
        <taxon>Haasevirus</taxon>
        <taxon>Haasevirus pging00W</taxon>
    </lineage>
</organism>